<dbReference type="Pfam" id="PF03009">
    <property type="entry name" value="GDPD"/>
    <property type="match status" value="1"/>
</dbReference>
<reference evidence="3 4" key="1">
    <citation type="submission" date="2018-12" db="EMBL/GenBank/DDBJ databases">
        <authorList>
            <person name="Li F."/>
        </authorList>
    </citation>
    <scope>NUCLEOTIDE SEQUENCE [LARGE SCALE GENOMIC DNA]</scope>
    <source>
        <strain evidence="3 4">11W25H-1</strain>
    </source>
</reference>
<dbReference type="RefSeq" id="WP_128495524.1">
    <property type="nucleotide sequence ID" value="NZ_RZNB01000004.1"/>
</dbReference>
<evidence type="ECO:0000259" key="2">
    <source>
        <dbReference type="PROSITE" id="PS51704"/>
    </source>
</evidence>
<dbReference type="Gene3D" id="3.20.20.190">
    <property type="entry name" value="Phosphatidylinositol (PI) phosphodiesterase"/>
    <property type="match status" value="1"/>
</dbReference>
<evidence type="ECO:0000313" key="3">
    <source>
        <dbReference type="EMBL" id="RWZ50070.1"/>
    </source>
</evidence>
<feature type="transmembrane region" description="Helical" evidence="1">
    <location>
        <begin position="164"/>
        <end position="186"/>
    </location>
</feature>
<feature type="transmembrane region" description="Helical" evidence="1">
    <location>
        <begin position="274"/>
        <end position="295"/>
    </location>
</feature>
<dbReference type="PROSITE" id="PS51704">
    <property type="entry name" value="GP_PDE"/>
    <property type="match status" value="1"/>
</dbReference>
<feature type="transmembrane region" description="Helical" evidence="1">
    <location>
        <begin position="121"/>
        <end position="144"/>
    </location>
</feature>
<proteinExistence type="predicted"/>
<sequence>MVLREEIELLTRTPVRLWLLLCGAYVAAVVVLKPVLLVLLQHAAVAAGVPAVSPDSFPALLSSPPSWALGGTALLLAAGAAAAWTALVVAAAASVEEGRATIGLVTARSWRALASRVRDGTALIAVPLALLTPLAGFAVFTPLTEDLSVPPFIAREFLKAPLSGALWGLAMAAIAAASFGTVVLLSRERRAGRSVSSHRSIRSFRWSSARHLVGPAYRVAVVVALSALLPPGDTLISALLSIVGAYTVALSLVVNRRGTPRPRTARSASARPAAVVVVASIAALAISGAVVTSSATAGESDDPLVIAHRGYDRGGPENTISGLEAAARRGADVVEVDVQQTADGGFVAAHDTNLLILAGLDRNLYDMSTEEATATTVTMHGRSDSIPTMTEYVERAIELGMPLLVEFKVTGHEADGFVEDALRELDALGALDGRNLFHSLDAETVRAVERIHPGLRTGLTLAMYSGRLPAIGADFFVVEQASITPDMVADAHSRRAPLYAWTVNDDLDMLTLLDMGVDGIVTDRIDSPVLAGGGEERSRG</sequence>
<accession>A0A444PS55</accession>
<protein>
    <recommendedName>
        <fullName evidence="2">GP-PDE domain-containing protein</fullName>
    </recommendedName>
</protein>
<gene>
    <name evidence="3" type="ORF">ELQ90_12060</name>
</gene>
<dbReference type="InterPro" id="IPR017946">
    <property type="entry name" value="PLC-like_Pdiesterase_TIM-brl"/>
</dbReference>
<dbReference type="OrthoDB" id="9758957at2"/>
<keyword evidence="4" id="KW-1185">Reference proteome</keyword>
<dbReference type="SUPFAM" id="SSF51695">
    <property type="entry name" value="PLC-like phosphodiesterases"/>
    <property type="match status" value="1"/>
</dbReference>
<evidence type="ECO:0000313" key="4">
    <source>
        <dbReference type="Proteomes" id="UP000288547"/>
    </source>
</evidence>
<feature type="transmembrane region" description="Helical" evidence="1">
    <location>
        <begin position="17"/>
        <end position="47"/>
    </location>
</feature>
<feature type="domain" description="GP-PDE" evidence="2">
    <location>
        <begin position="303"/>
        <end position="532"/>
    </location>
</feature>
<comment type="caution">
    <text evidence="3">The sequence shown here is derived from an EMBL/GenBank/DDBJ whole genome shotgun (WGS) entry which is preliminary data.</text>
</comment>
<dbReference type="AlphaFoldDB" id="A0A444PS55"/>
<feature type="transmembrane region" description="Helical" evidence="1">
    <location>
        <begin position="235"/>
        <end position="254"/>
    </location>
</feature>
<keyword evidence="1" id="KW-0472">Membrane</keyword>
<name>A0A444PS55_9MICO</name>
<feature type="transmembrane region" description="Helical" evidence="1">
    <location>
        <begin position="67"/>
        <end position="93"/>
    </location>
</feature>
<keyword evidence="1" id="KW-1133">Transmembrane helix</keyword>
<dbReference type="GO" id="GO:0008081">
    <property type="term" value="F:phosphoric diester hydrolase activity"/>
    <property type="evidence" value="ECO:0007669"/>
    <property type="project" value="InterPro"/>
</dbReference>
<evidence type="ECO:0000256" key="1">
    <source>
        <dbReference type="SAM" id="Phobius"/>
    </source>
</evidence>
<dbReference type="InterPro" id="IPR030395">
    <property type="entry name" value="GP_PDE_dom"/>
</dbReference>
<keyword evidence="1" id="KW-0812">Transmembrane</keyword>
<dbReference type="PANTHER" id="PTHR46211">
    <property type="entry name" value="GLYCEROPHOSPHORYL DIESTER PHOSPHODIESTERASE"/>
    <property type="match status" value="1"/>
</dbReference>
<dbReference type="EMBL" id="RZNB01000004">
    <property type="protein sequence ID" value="RWZ50070.1"/>
    <property type="molecule type" value="Genomic_DNA"/>
</dbReference>
<dbReference type="Proteomes" id="UP000288547">
    <property type="component" value="Unassembled WGS sequence"/>
</dbReference>
<dbReference type="PANTHER" id="PTHR46211:SF8">
    <property type="entry name" value="PHOSPHODIESTERASE"/>
    <property type="match status" value="1"/>
</dbReference>
<organism evidence="3 4">
    <name type="scientific">Labedella phragmitis</name>
    <dbReference type="NCBI Taxonomy" id="2498849"/>
    <lineage>
        <taxon>Bacteria</taxon>
        <taxon>Bacillati</taxon>
        <taxon>Actinomycetota</taxon>
        <taxon>Actinomycetes</taxon>
        <taxon>Micrococcales</taxon>
        <taxon>Microbacteriaceae</taxon>
        <taxon>Labedella</taxon>
    </lineage>
</organism>
<feature type="transmembrane region" description="Helical" evidence="1">
    <location>
        <begin position="207"/>
        <end position="229"/>
    </location>
</feature>
<dbReference type="GO" id="GO:0006629">
    <property type="term" value="P:lipid metabolic process"/>
    <property type="evidence" value="ECO:0007669"/>
    <property type="project" value="InterPro"/>
</dbReference>